<dbReference type="PANTHER" id="PTHR11750:SF26">
    <property type="entry name" value="PROTEIN N-TERMINAL AMIDASE"/>
    <property type="match status" value="1"/>
</dbReference>
<dbReference type="GO" id="GO:0070773">
    <property type="term" value="F:protein-N-terminal glutamine amidohydrolase activity"/>
    <property type="evidence" value="ECO:0007669"/>
    <property type="project" value="InterPro"/>
</dbReference>
<feature type="domain" description="CN hydrolase" evidence="1">
    <location>
        <begin position="1"/>
        <end position="294"/>
    </location>
</feature>
<dbReference type="InterPro" id="IPR036526">
    <property type="entry name" value="C-N_Hydrolase_sf"/>
</dbReference>
<dbReference type="Proteomes" id="UP000286134">
    <property type="component" value="Unassembled WGS sequence"/>
</dbReference>
<organism evidence="2 3">
    <name type="scientific">Erysiphe neolycopersici</name>
    <dbReference type="NCBI Taxonomy" id="212602"/>
    <lineage>
        <taxon>Eukaryota</taxon>
        <taxon>Fungi</taxon>
        <taxon>Dikarya</taxon>
        <taxon>Ascomycota</taxon>
        <taxon>Pezizomycotina</taxon>
        <taxon>Leotiomycetes</taxon>
        <taxon>Erysiphales</taxon>
        <taxon>Erysiphaceae</taxon>
        <taxon>Erysiphe</taxon>
    </lineage>
</organism>
<protein>
    <submittedName>
        <fullName evidence="2">Protein N-terminal amidase</fullName>
    </submittedName>
</protein>
<sequence length="297" mass="33375">MKIAVLQFAPLKGNIRGSIVKVEKLIQSLRPGDVDLLVLPELAFAGYNFPSLEAIKPYLEHAQTGPTGIWAKQTAQRLRCIVTVGYAETTFKNSSTSVDHSPPENLDRKINFNSNIAYGPDGSLIAHYRKHFLYTVDESWCVEGSDRFYAGNYPAPVNQRVAMGICMDINPYRFEAPWNEMEFARHALKSRAELIVLSMAWTNPDATIEEVSDDSSKIQPDWETIRYWTSRFEPIIMAEKSVIMVFGNRSGYEENVVYTGTSTIARAGYGKFEAWDIAGIGEERLVIADTNTKPQFG</sequence>
<dbReference type="InterPro" id="IPR039703">
    <property type="entry name" value="Nta1"/>
</dbReference>
<dbReference type="OrthoDB" id="201515at2759"/>
<dbReference type="PANTHER" id="PTHR11750">
    <property type="entry name" value="PROTEIN N-TERMINAL AMIDASE"/>
    <property type="match status" value="1"/>
</dbReference>
<dbReference type="AlphaFoldDB" id="A0A420HLQ3"/>
<gene>
    <name evidence="2" type="ORF">OnM2_068029</name>
</gene>
<dbReference type="STRING" id="212602.A0A420HLQ3"/>
<evidence type="ECO:0000259" key="1">
    <source>
        <dbReference type="PROSITE" id="PS50263"/>
    </source>
</evidence>
<keyword evidence="3" id="KW-1185">Reference proteome</keyword>
<dbReference type="GO" id="GO:0030163">
    <property type="term" value="P:protein catabolic process"/>
    <property type="evidence" value="ECO:0007669"/>
    <property type="project" value="TreeGrafter"/>
</dbReference>
<dbReference type="InterPro" id="IPR003010">
    <property type="entry name" value="C-N_Hydrolase"/>
</dbReference>
<accession>A0A420HLQ3</accession>
<name>A0A420HLQ3_9PEZI</name>
<dbReference type="Gene3D" id="3.60.110.10">
    <property type="entry name" value="Carbon-nitrogen hydrolase"/>
    <property type="match status" value="1"/>
</dbReference>
<comment type="caution">
    <text evidence="2">The sequence shown here is derived from an EMBL/GenBank/DDBJ whole genome shotgun (WGS) entry which is preliminary data.</text>
</comment>
<dbReference type="PROSITE" id="PS50263">
    <property type="entry name" value="CN_HYDROLASE"/>
    <property type="match status" value="1"/>
</dbReference>
<proteinExistence type="predicted"/>
<dbReference type="EMBL" id="MCFK01006838">
    <property type="protein sequence ID" value="RKF58350.1"/>
    <property type="molecule type" value="Genomic_DNA"/>
</dbReference>
<evidence type="ECO:0000313" key="2">
    <source>
        <dbReference type="EMBL" id="RKF58350.1"/>
    </source>
</evidence>
<dbReference type="Pfam" id="PF00795">
    <property type="entry name" value="CN_hydrolase"/>
    <property type="match status" value="1"/>
</dbReference>
<dbReference type="GO" id="GO:0008418">
    <property type="term" value="F:protein-N-terminal asparagine amidohydrolase activity"/>
    <property type="evidence" value="ECO:0007669"/>
    <property type="project" value="InterPro"/>
</dbReference>
<reference evidence="2 3" key="1">
    <citation type="journal article" date="2018" name="BMC Genomics">
        <title>Comparative genome analyses reveal sequence features reflecting distinct modes of host-adaptation between dicot and monocot powdery mildew.</title>
        <authorList>
            <person name="Wu Y."/>
            <person name="Ma X."/>
            <person name="Pan Z."/>
            <person name="Kale S.D."/>
            <person name="Song Y."/>
            <person name="King H."/>
            <person name="Zhang Q."/>
            <person name="Presley C."/>
            <person name="Deng X."/>
            <person name="Wei C.I."/>
            <person name="Xiao S."/>
        </authorList>
    </citation>
    <scope>NUCLEOTIDE SEQUENCE [LARGE SCALE GENOMIC DNA]</scope>
    <source>
        <strain evidence="2">UMSG2</strain>
    </source>
</reference>
<evidence type="ECO:0000313" key="3">
    <source>
        <dbReference type="Proteomes" id="UP000286134"/>
    </source>
</evidence>
<dbReference type="SUPFAM" id="SSF56317">
    <property type="entry name" value="Carbon-nitrogen hydrolase"/>
    <property type="match status" value="1"/>
</dbReference>